<dbReference type="SUPFAM" id="SSF56042">
    <property type="entry name" value="PurM C-terminal domain-like"/>
    <property type="match status" value="1"/>
</dbReference>
<dbReference type="InterPro" id="IPR036676">
    <property type="entry name" value="PurM-like_C_sf"/>
</dbReference>
<dbReference type="InterPro" id="IPR006283">
    <property type="entry name" value="ThiL-like"/>
</dbReference>
<dbReference type="GO" id="GO:0009030">
    <property type="term" value="F:thiamine-phosphate kinase activity"/>
    <property type="evidence" value="ECO:0007669"/>
    <property type="project" value="UniProtKB-EC"/>
</dbReference>
<dbReference type="PANTHER" id="PTHR30270:SF0">
    <property type="entry name" value="THIAMINE-MONOPHOSPHATE KINASE"/>
    <property type="match status" value="1"/>
</dbReference>
<keyword evidence="2 5" id="KW-0808">Transferase</keyword>
<dbReference type="Gene3D" id="3.30.1330.10">
    <property type="entry name" value="PurM-like, N-terminal domain"/>
    <property type="match status" value="1"/>
</dbReference>
<keyword evidence="6" id="KW-1185">Reference proteome</keyword>
<comment type="similarity">
    <text evidence="2">Belongs to the thiamine-monophosphate kinase family.</text>
</comment>
<feature type="binding site" evidence="2">
    <location>
        <position position="142"/>
    </location>
    <ligand>
        <name>ATP</name>
        <dbReference type="ChEBI" id="CHEBI:30616"/>
    </ligand>
</feature>
<feature type="binding site" evidence="2">
    <location>
        <position position="71"/>
    </location>
    <ligand>
        <name>Mg(2+)</name>
        <dbReference type="ChEBI" id="CHEBI:18420"/>
        <label>2</label>
    </ligand>
</feature>
<dbReference type="PANTHER" id="PTHR30270">
    <property type="entry name" value="THIAMINE-MONOPHOSPHATE KINASE"/>
    <property type="match status" value="1"/>
</dbReference>
<name>A0ABU9YYG6_9RHOO</name>
<feature type="binding site" evidence="2">
    <location>
        <position position="210"/>
    </location>
    <ligand>
        <name>Mg(2+)</name>
        <dbReference type="ChEBI" id="CHEBI:18420"/>
        <label>5</label>
    </ligand>
</feature>
<feature type="binding site" evidence="2">
    <location>
        <position position="26"/>
    </location>
    <ligand>
        <name>Mg(2+)</name>
        <dbReference type="ChEBI" id="CHEBI:18420"/>
        <label>3</label>
    </ligand>
</feature>
<dbReference type="Gene3D" id="3.90.650.10">
    <property type="entry name" value="PurM-like C-terminal domain"/>
    <property type="match status" value="1"/>
</dbReference>
<keyword evidence="2" id="KW-0547">Nucleotide-binding</keyword>
<dbReference type="InterPro" id="IPR010918">
    <property type="entry name" value="PurM-like_C_dom"/>
</dbReference>
<feature type="binding site" evidence="2">
    <location>
        <position position="43"/>
    </location>
    <ligand>
        <name>Mg(2+)</name>
        <dbReference type="ChEBI" id="CHEBI:18420"/>
        <label>1</label>
    </ligand>
</feature>
<dbReference type="Proteomes" id="UP001410394">
    <property type="component" value="Unassembled WGS sequence"/>
</dbReference>
<dbReference type="HAMAP" id="MF_02128">
    <property type="entry name" value="TMP_kinase"/>
    <property type="match status" value="1"/>
</dbReference>
<keyword evidence="2" id="KW-0067">ATP-binding</keyword>
<evidence type="ECO:0000256" key="1">
    <source>
        <dbReference type="ARBA" id="ARBA00022977"/>
    </source>
</evidence>
<protein>
    <recommendedName>
        <fullName evidence="2">Thiamine-monophosphate kinase</fullName>
        <shortName evidence="2">TMP kinase</shortName>
        <shortName evidence="2">Thiamine-phosphate kinase</shortName>
        <ecNumber evidence="2">2.7.4.16</ecNumber>
    </recommendedName>
</protein>
<dbReference type="Pfam" id="PF00586">
    <property type="entry name" value="AIRS"/>
    <property type="match status" value="1"/>
</dbReference>
<gene>
    <name evidence="2 5" type="primary">thiL</name>
    <name evidence="5" type="ORF">ABDB84_09715</name>
</gene>
<keyword evidence="2 5" id="KW-0418">Kinase</keyword>
<evidence type="ECO:0000259" key="3">
    <source>
        <dbReference type="Pfam" id="PF00586"/>
    </source>
</evidence>
<feature type="binding site" evidence="2">
    <location>
        <position position="41"/>
    </location>
    <ligand>
        <name>Mg(2+)</name>
        <dbReference type="ChEBI" id="CHEBI:18420"/>
        <label>4</label>
    </ligand>
</feature>
<evidence type="ECO:0000259" key="4">
    <source>
        <dbReference type="Pfam" id="PF02769"/>
    </source>
</evidence>
<evidence type="ECO:0000313" key="6">
    <source>
        <dbReference type="Proteomes" id="UP001410394"/>
    </source>
</evidence>
<dbReference type="InterPro" id="IPR036921">
    <property type="entry name" value="PurM-like_N_sf"/>
</dbReference>
<dbReference type="RefSeq" id="WP_345919526.1">
    <property type="nucleotide sequence ID" value="NZ_JBDIVE010000004.1"/>
</dbReference>
<feature type="binding site" evidence="2">
    <location>
        <position position="71"/>
    </location>
    <ligand>
        <name>Mg(2+)</name>
        <dbReference type="ChEBI" id="CHEBI:18420"/>
        <label>4</label>
    </ligand>
</feature>
<reference evidence="5 6" key="1">
    <citation type="journal article" date="2018" name="Int. J. Syst. Evol. Microbiol.">
        <title>Uliginosibacterium sediminicola sp. nov., isolated from freshwater sediment.</title>
        <authorList>
            <person name="Hwang W.M."/>
            <person name="Kim S.M."/>
            <person name="Kang K."/>
            <person name="Ahn T.Y."/>
        </authorList>
    </citation>
    <scope>NUCLEOTIDE SEQUENCE [LARGE SCALE GENOMIC DNA]</scope>
    <source>
        <strain evidence="5 6">M1-21</strain>
    </source>
</reference>
<feature type="binding site" evidence="2">
    <location>
        <begin position="117"/>
        <end position="118"/>
    </location>
    <ligand>
        <name>ATP</name>
        <dbReference type="ChEBI" id="CHEBI:30616"/>
    </ligand>
</feature>
<feature type="binding site" evidence="2">
    <location>
        <position position="118"/>
    </location>
    <ligand>
        <name>Mg(2+)</name>
        <dbReference type="ChEBI" id="CHEBI:18420"/>
        <label>1</label>
    </ligand>
</feature>
<comment type="caution">
    <text evidence="5">The sequence shown here is derived from an EMBL/GenBank/DDBJ whole genome shotgun (WGS) entry which is preliminary data.</text>
</comment>
<feature type="binding site" evidence="2">
    <location>
        <position position="209"/>
    </location>
    <ligand>
        <name>ATP</name>
        <dbReference type="ChEBI" id="CHEBI:30616"/>
    </ligand>
</feature>
<organism evidence="5 6">
    <name type="scientific">Uliginosibacterium sediminicola</name>
    <dbReference type="NCBI Taxonomy" id="2024550"/>
    <lineage>
        <taxon>Bacteria</taxon>
        <taxon>Pseudomonadati</taxon>
        <taxon>Pseudomonadota</taxon>
        <taxon>Betaproteobacteria</taxon>
        <taxon>Rhodocyclales</taxon>
        <taxon>Zoogloeaceae</taxon>
        <taxon>Uliginosibacterium</taxon>
    </lineage>
</organism>
<feature type="binding site" evidence="2">
    <location>
        <position position="50"/>
    </location>
    <ligand>
        <name>substrate</name>
    </ligand>
</feature>
<feature type="binding site" evidence="2">
    <location>
        <position position="258"/>
    </location>
    <ligand>
        <name>substrate</name>
    </ligand>
</feature>
<dbReference type="PIRSF" id="PIRSF005303">
    <property type="entry name" value="Thiam_monoph_kin"/>
    <property type="match status" value="1"/>
</dbReference>
<feature type="binding site" evidence="2">
    <location>
        <position position="43"/>
    </location>
    <ligand>
        <name>Mg(2+)</name>
        <dbReference type="ChEBI" id="CHEBI:18420"/>
        <label>2</label>
    </ligand>
</feature>
<dbReference type="SUPFAM" id="SSF55326">
    <property type="entry name" value="PurM N-terminal domain-like"/>
    <property type="match status" value="1"/>
</dbReference>
<feature type="binding site" evidence="2">
    <location>
        <position position="207"/>
    </location>
    <ligand>
        <name>Mg(2+)</name>
        <dbReference type="ChEBI" id="CHEBI:18420"/>
        <label>3</label>
    </ligand>
</feature>
<dbReference type="NCBIfam" id="TIGR01379">
    <property type="entry name" value="thiL"/>
    <property type="match status" value="1"/>
</dbReference>
<accession>A0ABU9YYG6</accession>
<proteinExistence type="inferred from homology"/>
<feature type="domain" description="PurM-like C-terminal" evidence="4">
    <location>
        <begin position="187"/>
        <end position="298"/>
    </location>
</feature>
<feature type="binding site" evidence="2">
    <location>
        <position position="314"/>
    </location>
    <ligand>
        <name>substrate</name>
    </ligand>
</feature>
<feature type="binding site" evidence="2">
    <location>
        <position position="26"/>
    </location>
    <ligand>
        <name>Mg(2+)</name>
        <dbReference type="ChEBI" id="CHEBI:18420"/>
        <label>4</label>
    </ligand>
</feature>
<keyword evidence="2" id="KW-0479">Metal-binding</keyword>
<dbReference type="InterPro" id="IPR016188">
    <property type="entry name" value="PurM-like_N"/>
</dbReference>
<comment type="catalytic activity">
    <reaction evidence="2">
        <text>thiamine phosphate + ATP = thiamine diphosphate + ADP</text>
        <dbReference type="Rhea" id="RHEA:15913"/>
        <dbReference type="ChEBI" id="CHEBI:30616"/>
        <dbReference type="ChEBI" id="CHEBI:37575"/>
        <dbReference type="ChEBI" id="CHEBI:58937"/>
        <dbReference type="ChEBI" id="CHEBI:456216"/>
        <dbReference type="EC" id="2.7.4.16"/>
    </reaction>
</comment>
<feature type="domain" description="PurM-like N-terminal" evidence="3">
    <location>
        <begin position="24"/>
        <end position="134"/>
    </location>
</feature>
<comment type="caution">
    <text evidence="2">Lacks conserved residue(s) required for the propagation of feature annotation.</text>
</comment>
<feature type="binding site" evidence="2">
    <location>
        <position position="42"/>
    </location>
    <ligand>
        <name>Mg(2+)</name>
        <dbReference type="ChEBI" id="CHEBI:18420"/>
        <label>1</label>
    </ligand>
</feature>
<dbReference type="EC" id="2.7.4.16" evidence="2"/>
<keyword evidence="1 2" id="KW-0784">Thiamine biosynthesis</keyword>
<comment type="miscellaneous">
    <text evidence="2">Reaction mechanism of ThiL seems to utilize a direct, inline transfer of the gamma-phosphate of ATP to TMP rather than a phosphorylated enzyme intermediate.</text>
</comment>
<evidence type="ECO:0000313" key="5">
    <source>
        <dbReference type="EMBL" id="MEN3068755.1"/>
    </source>
</evidence>
<keyword evidence="2" id="KW-0460">Magnesium</keyword>
<dbReference type="Pfam" id="PF02769">
    <property type="entry name" value="AIRS_C"/>
    <property type="match status" value="1"/>
</dbReference>
<comment type="function">
    <text evidence="2">Catalyzes the ATP-dependent phosphorylation of thiamine-monophosphate (TMP) to form thiamine-pyrophosphate (TPP), the active form of vitamin B1.</text>
</comment>
<feature type="binding site" evidence="2">
    <location>
        <position position="71"/>
    </location>
    <ligand>
        <name>Mg(2+)</name>
        <dbReference type="ChEBI" id="CHEBI:18420"/>
        <label>3</label>
    </ligand>
</feature>
<evidence type="ECO:0000256" key="2">
    <source>
        <dbReference type="HAMAP-Rule" id="MF_02128"/>
    </source>
</evidence>
<dbReference type="EMBL" id="JBDIVE010000004">
    <property type="protein sequence ID" value="MEN3068755.1"/>
    <property type="molecule type" value="Genomic_DNA"/>
</dbReference>
<comment type="pathway">
    <text evidence="2">Cofactor biosynthesis; thiamine diphosphate biosynthesis; thiamine diphosphate from thiamine phosphate: step 1/1.</text>
</comment>
<sequence>MSSEFDLIARHFTRATRQTDLGVGDDGALLRPQAGMQLVVSTDMLVAGTHFLADADPHAIGWKTAAVNISDMAAMAAQPRWITLALALPTVDEAWLAAFAEGFAACCAAFDVDWIGGDTTRGPLNLCATVFGEVPAGEAVLRSGARAGEDLWISGRPGLAALGLQQLLGQRELAADWRVPCLAALHRPQPRVALGLALRGLATAMLDVSDGLLGDLGHVLEQSHCGALLEEARLPLAEPFAACQDAAAARNALLRGGDDYELLFSAPADLRAQITALSVQLELPLTRIGQLREESGIELLAADGTRSTLVARAYDHFGA</sequence>
<dbReference type="CDD" id="cd02194">
    <property type="entry name" value="ThiL"/>
    <property type="match status" value="1"/>
</dbReference>